<dbReference type="SMART" id="SM00421">
    <property type="entry name" value="HTH_LUXR"/>
    <property type="match status" value="1"/>
</dbReference>
<dbReference type="PANTHER" id="PTHR43214:SF43">
    <property type="entry name" value="TWO-COMPONENT RESPONSE REGULATOR"/>
    <property type="match status" value="1"/>
</dbReference>
<proteinExistence type="predicted"/>
<evidence type="ECO:0000313" key="7">
    <source>
        <dbReference type="Proteomes" id="UP000298284"/>
    </source>
</evidence>
<dbReference type="PROSITE" id="PS50043">
    <property type="entry name" value="HTH_LUXR_2"/>
    <property type="match status" value="1"/>
</dbReference>
<dbReference type="Proteomes" id="UP000298284">
    <property type="component" value="Unassembled WGS sequence"/>
</dbReference>
<dbReference type="PRINTS" id="PR00038">
    <property type="entry name" value="HTHLUXR"/>
</dbReference>
<gene>
    <name evidence="6" type="ORF">EU557_19290</name>
</gene>
<dbReference type="PROSITE" id="PS50110">
    <property type="entry name" value="RESPONSE_REGULATORY"/>
    <property type="match status" value="1"/>
</dbReference>
<comment type="caution">
    <text evidence="6">The sequence shown here is derived from an EMBL/GenBank/DDBJ whole genome shotgun (WGS) entry which is preliminary data.</text>
</comment>
<dbReference type="SUPFAM" id="SSF52172">
    <property type="entry name" value="CheY-like"/>
    <property type="match status" value="1"/>
</dbReference>
<dbReference type="PANTHER" id="PTHR43214">
    <property type="entry name" value="TWO-COMPONENT RESPONSE REGULATOR"/>
    <property type="match status" value="1"/>
</dbReference>
<reference evidence="6 7" key="1">
    <citation type="submission" date="2019-04" db="EMBL/GenBank/DDBJ databases">
        <authorList>
            <person name="Feng G."/>
            <person name="Zhang J."/>
            <person name="Zhu H."/>
        </authorList>
    </citation>
    <scope>NUCLEOTIDE SEQUENCE [LARGE SCALE GENOMIC DNA]</scope>
    <source>
        <strain evidence="6 7">JCM 19491</strain>
    </source>
</reference>
<dbReference type="GO" id="GO:0003677">
    <property type="term" value="F:DNA binding"/>
    <property type="evidence" value="ECO:0007669"/>
    <property type="project" value="UniProtKB-KW"/>
</dbReference>
<feature type="domain" description="Response regulatory" evidence="5">
    <location>
        <begin position="3"/>
        <end position="119"/>
    </location>
</feature>
<dbReference type="Pfam" id="PF00196">
    <property type="entry name" value="GerE"/>
    <property type="match status" value="1"/>
</dbReference>
<accession>A0A4Z0MFV5</accession>
<dbReference type="GO" id="GO:0000160">
    <property type="term" value="P:phosphorelay signal transduction system"/>
    <property type="evidence" value="ECO:0007669"/>
    <property type="project" value="InterPro"/>
</dbReference>
<dbReference type="SMART" id="SM00448">
    <property type="entry name" value="REC"/>
    <property type="match status" value="1"/>
</dbReference>
<evidence type="ECO:0000259" key="4">
    <source>
        <dbReference type="PROSITE" id="PS50043"/>
    </source>
</evidence>
<evidence type="ECO:0000313" key="6">
    <source>
        <dbReference type="EMBL" id="TGD78257.1"/>
    </source>
</evidence>
<dbReference type="InterPro" id="IPR039420">
    <property type="entry name" value="WalR-like"/>
</dbReference>
<feature type="domain" description="HTH luxR-type" evidence="4">
    <location>
        <begin position="149"/>
        <end position="214"/>
    </location>
</feature>
<evidence type="ECO:0000256" key="1">
    <source>
        <dbReference type="ARBA" id="ARBA00022553"/>
    </source>
</evidence>
<dbReference type="Pfam" id="PF00072">
    <property type="entry name" value="Response_reg"/>
    <property type="match status" value="1"/>
</dbReference>
<name>A0A4Z0MFV5_9BACT</name>
<dbReference type="InterPro" id="IPR058245">
    <property type="entry name" value="NreC/VraR/RcsB-like_REC"/>
</dbReference>
<keyword evidence="2" id="KW-0238">DNA-binding</keyword>
<dbReference type="SUPFAM" id="SSF46894">
    <property type="entry name" value="C-terminal effector domain of the bipartite response regulators"/>
    <property type="match status" value="1"/>
</dbReference>
<dbReference type="InterPro" id="IPR001789">
    <property type="entry name" value="Sig_transdc_resp-reg_receiver"/>
</dbReference>
<organism evidence="6 7">
    <name type="scientific">Hymenobacter wooponensis</name>
    <dbReference type="NCBI Taxonomy" id="1525360"/>
    <lineage>
        <taxon>Bacteria</taxon>
        <taxon>Pseudomonadati</taxon>
        <taxon>Bacteroidota</taxon>
        <taxon>Cytophagia</taxon>
        <taxon>Cytophagales</taxon>
        <taxon>Hymenobacteraceae</taxon>
        <taxon>Hymenobacter</taxon>
    </lineage>
</organism>
<keyword evidence="7" id="KW-1185">Reference proteome</keyword>
<dbReference type="CDD" id="cd06170">
    <property type="entry name" value="LuxR_C_like"/>
    <property type="match status" value="1"/>
</dbReference>
<evidence type="ECO:0000259" key="5">
    <source>
        <dbReference type="PROSITE" id="PS50110"/>
    </source>
</evidence>
<dbReference type="AlphaFoldDB" id="A0A4Z0MFV5"/>
<feature type="modified residue" description="4-aspartylphosphate" evidence="3">
    <location>
        <position position="54"/>
    </location>
</feature>
<dbReference type="RefSeq" id="WP_135532122.1">
    <property type="nucleotide sequence ID" value="NZ_SRKZ01000006.1"/>
</dbReference>
<dbReference type="InterPro" id="IPR016032">
    <property type="entry name" value="Sig_transdc_resp-reg_C-effctor"/>
</dbReference>
<dbReference type="GO" id="GO:0006355">
    <property type="term" value="P:regulation of DNA-templated transcription"/>
    <property type="evidence" value="ECO:0007669"/>
    <property type="project" value="InterPro"/>
</dbReference>
<dbReference type="InterPro" id="IPR000792">
    <property type="entry name" value="Tscrpt_reg_LuxR_C"/>
</dbReference>
<dbReference type="OrthoDB" id="9797341at2"/>
<dbReference type="CDD" id="cd17535">
    <property type="entry name" value="REC_NarL-like"/>
    <property type="match status" value="1"/>
</dbReference>
<sequence>MIRVLLVDDHPIVRNGIQALLAHEPDIEVVGQTDNGQSLLELLADTPTDVVLMDVAMPVLDGFATMPLLQKQFPEVRVLVLSMLGNESDVYRMMQSGAAGYVMKNAESREFVYAIRMVATGRPFMCTEMGLSLLQRLVKRPGAEVIPGTKRRPGDLTEREREVLQLLAEGFTNAEIAEKLFTSKRTIETHRQNIIEKTQVKNTAALMRYAVSHGLIA</sequence>
<evidence type="ECO:0000256" key="3">
    <source>
        <dbReference type="PROSITE-ProRule" id="PRU00169"/>
    </source>
</evidence>
<dbReference type="InterPro" id="IPR011006">
    <property type="entry name" value="CheY-like_superfamily"/>
</dbReference>
<protein>
    <submittedName>
        <fullName evidence="6">Response regulator transcription factor</fullName>
    </submittedName>
</protein>
<keyword evidence="1 3" id="KW-0597">Phosphoprotein</keyword>
<dbReference type="EMBL" id="SRKZ01000006">
    <property type="protein sequence ID" value="TGD78257.1"/>
    <property type="molecule type" value="Genomic_DNA"/>
</dbReference>
<evidence type="ECO:0000256" key="2">
    <source>
        <dbReference type="ARBA" id="ARBA00023125"/>
    </source>
</evidence>
<dbReference type="Gene3D" id="3.40.50.2300">
    <property type="match status" value="1"/>
</dbReference>